<protein>
    <recommendedName>
        <fullName evidence="4">Leucine-rich repeat-containing N-terminal plant-type domain-containing protein</fullName>
    </recommendedName>
</protein>
<name>A0A4P9WS90_9FUNG</name>
<sequence length="423" mass="46486">MAAIVSFLHTRCQALRSFGVPNIRQMNLGSEGDNEAFADVIIAHAPNLALLFSYCHAFPFENVLDRLIDGWPAGLAVWRFPGALKWEDHGLYVSCPRLPPPIGLSAADVAKMENQRRAKAGGDERRSRLETSKSREGEGVRRSGLWNAYPRRLPHGSNRVIFLFNEEESALYYSRLFLVFQVGGSTVTFSSISSAWAAPPWLVFIHTPQDDKYLRRCINSLPLPIAPDPMVSHRRGNLPAMRLLHSILTFFVILVHIAATMAQPQAVMPAGSSFANLVAVLPVPWQKTLQLTPPANATTNRCCQLKIICTDGVVTRIYLWSNSLTSSIPASLGNLVNLTDLSVKYSFPESPIGRLTNLVNLTDVISKALIRNLLGISMTVLEVSRVNDCDIRGGSAFEASDVLLSPENPSPLSIAVADFVNLE</sequence>
<proteinExistence type="predicted"/>
<accession>A0A4P9WS90</accession>
<dbReference type="OrthoDB" id="1394818at2759"/>
<gene>
    <name evidence="2" type="ORF">BDK51DRAFT_32700</name>
</gene>
<reference evidence="3" key="1">
    <citation type="journal article" date="2018" name="Nat. Microbiol.">
        <title>Leveraging single-cell genomics to expand the fungal tree of life.</title>
        <authorList>
            <person name="Ahrendt S.R."/>
            <person name="Quandt C.A."/>
            <person name="Ciobanu D."/>
            <person name="Clum A."/>
            <person name="Salamov A."/>
            <person name="Andreopoulos B."/>
            <person name="Cheng J.F."/>
            <person name="Woyke T."/>
            <person name="Pelin A."/>
            <person name="Henrissat B."/>
            <person name="Reynolds N.K."/>
            <person name="Benny G.L."/>
            <person name="Smith M.E."/>
            <person name="James T.Y."/>
            <person name="Grigoriev I.V."/>
        </authorList>
    </citation>
    <scope>NUCLEOTIDE SEQUENCE [LARGE SCALE GENOMIC DNA]</scope>
</reference>
<evidence type="ECO:0000313" key="3">
    <source>
        <dbReference type="Proteomes" id="UP000269721"/>
    </source>
</evidence>
<dbReference type="SUPFAM" id="SSF52058">
    <property type="entry name" value="L domain-like"/>
    <property type="match status" value="1"/>
</dbReference>
<dbReference type="AlphaFoldDB" id="A0A4P9WS90"/>
<evidence type="ECO:0008006" key="4">
    <source>
        <dbReference type="Google" id="ProtNLM"/>
    </source>
</evidence>
<dbReference type="InterPro" id="IPR032675">
    <property type="entry name" value="LRR_dom_sf"/>
</dbReference>
<evidence type="ECO:0000256" key="1">
    <source>
        <dbReference type="SAM" id="MobiDB-lite"/>
    </source>
</evidence>
<evidence type="ECO:0000313" key="2">
    <source>
        <dbReference type="EMBL" id="RKO94818.1"/>
    </source>
</evidence>
<keyword evidence="3" id="KW-1185">Reference proteome</keyword>
<dbReference type="EMBL" id="KZ993815">
    <property type="protein sequence ID" value="RKO94818.1"/>
    <property type="molecule type" value="Genomic_DNA"/>
</dbReference>
<organism evidence="2 3">
    <name type="scientific">Blyttiomyces helicus</name>
    <dbReference type="NCBI Taxonomy" id="388810"/>
    <lineage>
        <taxon>Eukaryota</taxon>
        <taxon>Fungi</taxon>
        <taxon>Fungi incertae sedis</taxon>
        <taxon>Chytridiomycota</taxon>
        <taxon>Chytridiomycota incertae sedis</taxon>
        <taxon>Chytridiomycetes</taxon>
        <taxon>Chytridiomycetes incertae sedis</taxon>
        <taxon>Blyttiomyces</taxon>
    </lineage>
</organism>
<dbReference type="Gene3D" id="3.80.10.10">
    <property type="entry name" value="Ribonuclease Inhibitor"/>
    <property type="match status" value="1"/>
</dbReference>
<feature type="region of interest" description="Disordered" evidence="1">
    <location>
        <begin position="115"/>
        <end position="136"/>
    </location>
</feature>
<dbReference type="Proteomes" id="UP000269721">
    <property type="component" value="Unassembled WGS sequence"/>
</dbReference>